<keyword evidence="9" id="KW-0645">Protease</keyword>
<dbReference type="Pfam" id="PF00930">
    <property type="entry name" value="DPPIV_N"/>
    <property type="match status" value="1"/>
</dbReference>
<dbReference type="GO" id="GO:0008236">
    <property type="term" value="F:serine-type peptidase activity"/>
    <property type="evidence" value="ECO:0007669"/>
    <property type="project" value="UniProtKB-KW"/>
</dbReference>
<dbReference type="Pfam" id="PF00326">
    <property type="entry name" value="Peptidase_S9"/>
    <property type="match status" value="1"/>
</dbReference>
<dbReference type="PANTHER" id="PTHR11731">
    <property type="entry name" value="PROTEASE FAMILY S9B,C DIPEPTIDYL-PEPTIDASE IV-RELATED"/>
    <property type="match status" value="1"/>
</dbReference>
<feature type="compositionally biased region" description="Basic and acidic residues" evidence="17">
    <location>
        <begin position="16"/>
        <end position="26"/>
    </location>
</feature>
<reference evidence="22" key="2">
    <citation type="journal article" date="2009" name="Genome Res.">
        <title>Comparative genomic analyses of the human fungal pathogens Coccidioides and their relatives.</title>
        <authorList>
            <person name="Sharpton T.J."/>
            <person name="Stajich J.E."/>
            <person name="Rounsley S.D."/>
            <person name="Gardner M.J."/>
            <person name="Wortman J.R."/>
            <person name="Jordar V.S."/>
            <person name="Maiti R."/>
            <person name="Kodira C.D."/>
            <person name="Neafsey D.E."/>
            <person name="Zeng Q."/>
            <person name="Hung C.-Y."/>
            <person name="McMahan C."/>
            <person name="Muszewska A."/>
            <person name="Grynberg M."/>
            <person name="Mandel M.A."/>
            <person name="Kellner E.M."/>
            <person name="Barker B.M."/>
            <person name="Galgiani J.N."/>
            <person name="Orbach M.J."/>
            <person name="Kirkland T.N."/>
            <person name="Cole G.T."/>
            <person name="Henn M.R."/>
            <person name="Birren B.W."/>
            <person name="Taylor J.W."/>
        </authorList>
    </citation>
    <scope>NUCLEOTIDE SEQUENCE [LARGE SCALE GENOMIC DNA]</scope>
    <source>
        <strain evidence="22">RMSCC 3488</strain>
    </source>
</reference>
<feature type="compositionally biased region" description="Low complexity" evidence="17">
    <location>
        <begin position="27"/>
        <end position="49"/>
    </location>
</feature>
<evidence type="ECO:0000256" key="10">
    <source>
        <dbReference type="ARBA" id="ARBA00022692"/>
    </source>
</evidence>
<dbReference type="VEuPathDB" id="FungiDB:CPAG_00519"/>
<keyword evidence="13" id="KW-0735">Signal-anchor</keyword>
<dbReference type="FunFam" id="3.40.50.1820:FF:000003">
    <property type="entry name" value="Dipeptidyl peptidase 4"/>
    <property type="match status" value="1"/>
</dbReference>
<dbReference type="SUPFAM" id="SSF82171">
    <property type="entry name" value="DPP6 N-terminal domain-like"/>
    <property type="match status" value="1"/>
</dbReference>
<name>A0A0J6HYX5_COCPO</name>
<dbReference type="Gene3D" id="3.40.50.1820">
    <property type="entry name" value="alpha/beta hydrolase"/>
    <property type="match status" value="1"/>
</dbReference>
<dbReference type="GO" id="GO:0008239">
    <property type="term" value="F:dipeptidyl-peptidase activity"/>
    <property type="evidence" value="ECO:0007669"/>
    <property type="project" value="UniProtKB-EC"/>
</dbReference>
<reference evidence="22" key="3">
    <citation type="journal article" date="2010" name="Genome Res.">
        <title>Population genomic sequencing of Coccidioides fungi reveals recent hybridization and transposon control.</title>
        <authorList>
            <person name="Neafsey D.E."/>
            <person name="Barker B.M."/>
            <person name="Sharpton T.J."/>
            <person name="Stajich J.E."/>
            <person name="Park D.J."/>
            <person name="Whiston E."/>
            <person name="Hung C.-Y."/>
            <person name="McMahan C."/>
            <person name="White J."/>
            <person name="Sykes S."/>
            <person name="Heiman D."/>
            <person name="Young S."/>
            <person name="Zeng Q."/>
            <person name="Abouelleil A."/>
            <person name="Aftuck L."/>
            <person name="Bessette D."/>
            <person name="Brown A."/>
            <person name="FitzGerald M."/>
            <person name="Lui A."/>
            <person name="Macdonald J.P."/>
            <person name="Priest M."/>
            <person name="Orbach M.J."/>
            <person name="Galgiani J.N."/>
            <person name="Kirkland T.N."/>
            <person name="Cole G.T."/>
            <person name="Birren B.W."/>
            <person name="Henn M.R."/>
            <person name="Taylor J.W."/>
            <person name="Rounsley S.D."/>
        </authorList>
    </citation>
    <scope>NUCLEOTIDE SEQUENCE [LARGE SCALE GENOMIC DNA]</scope>
    <source>
        <strain evidence="22">RMSCC 3488</strain>
    </source>
</reference>
<dbReference type="InterPro" id="IPR002469">
    <property type="entry name" value="Peptidase_S9B_N"/>
</dbReference>
<evidence type="ECO:0000256" key="7">
    <source>
        <dbReference type="ARBA" id="ARBA00022438"/>
    </source>
</evidence>
<dbReference type="EMBL" id="DS268109">
    <property type="protein sequence ID" value="KMM64167.1"/>
    <property type="molecule type" value="Genomic_DNA"/>
</dbReference>
<keyword evidence="8" id="KW-0926">Vacuole</keyword>
<keyword evidence="11" id="KW-0378">Hydrolase</keyword>
<comment type="subcellular location">
    <subcellularLocation>
        <location evidence="3">Vacuole membrane</location>
        <topology evidence="3">Single-pass type II membrane protein</topology>
    </subcellularLocation>
</comment>
<evidence type="ECO:0000256" key="18">
    <source>
        <dbReference type="SAM" id="Phobius"/>
    </source>
</evidence>
<keyword evidence="10 18" id="KW-0812">Transmembrane</keyword>
<evidence type="ECO:0000256" key="5">
    <source>
        <dbReference type="ARBA" id="ARBA00012062"/>
    </source>
</evidence>
<evidence type="ECO:0000256" key="12">
    <source>
        <dbReference type="ARBA" id="ARBA00022825"/>
    </source>
</evidence>
<dbReference type="InterPro" id="IPR050278">
    <property type="entry name" value="Serine_Prot_S9B/DPPIV"/>
</dbReference>
<protein>
    <recommendedName>
        <fullName evidence="6">Probable dipeptidyl-aminopeptidase B</fullName>
        <ecNumber evidence="5">3.4.14.5</ecNumber>
    </recommendedName>
</protein>
<dbReference type="GO" id="GO:0005886">
    <property type="term" value="C:plasma membrane"/>
    <property type="evidence" value="ECO:0007669"/>
    <property type="project" value="TreeGrafter"/>
</dbReference>
<evidence type="ECO:0000313" key="22">
    <source>
        <dbReference type="Proteomes" id="UP000054567"/>
    </source>
</evidence>
<dbReference type="GO" id="GO:0004177">
    <property type="term" value="F:aminopeptidase activity"/>
    <property type="evidence" value="ECO:0007669"/>
    <property type="project" value="UniProtKB-KW"/>
</dbReference>
<evidence type="ECO:0000256" key="11">
    <source>
        <dbReference type="ARBA" id="ARBA00022801"/>
    </source>
</evidence>
<evidence type="ECO:0000256" key="16">
    <source>
        <dbReference type="ARBA" id="ARBA00023180"/>
    </source>
</evidence>
<evidence type="ECO:0000256" key="8">
    <source>
        <dbReference type="ARBA" id="ARBA00022554"/>
    </source>
</evidence>
<evidence type="ECO:0000256" key="9">
    <source>
        <dbReference type="ARBA" id="ARBA00022670"/>
    </source>
</evidence>
<accession>A0A0J6HYX5</accession>
<sequence length="917" mass="102534">MGVEKRINDEEMQPLAERDDKSRDSIDSTSTASISLALLGGANGSAHGSRAARTRKSENQEKYHDDEEEGDLEEGFVPPAGGWSAPRKVSVIFTLIVTLCIAGWLVAFFVLLGRHKDSSKDAAVSQGESNIIPGIYSGGRGGKKLDLDGVLFGNWSPKSHDISWFPGPNGADGLLLEQGGDRNKAYLRVEDIRSRNPGNKADDTIVLMRESSFMVGKRLVRPSKVWPSPDLKTVLVMSDQRKNWRHSYTGNYWIFDVETQTGEPLDPESLDGGIQLASWSPNSDAIVFTRKNNMFIRRLPSKNVKQITTDGGTNLFYGIPDWVYEEEVFSDSSATWWDGDGKFVAFLRTNESRVPEYPVQYFIPNTNKPSRPSEENYPDIRKIKYPKAGAPNPVVNIQFFDVEKEEVFSVDVKDDLPDDDRLVIGVTWASNGNVLVRETNRESDRLSVVLIDAAKRAGKVVRSRNFSSLDGGWVEPSQTTHFVPADPKNGRPHDGYIETIPHDGFEHLAYFTPMDNSEPTVLTSGDWEVVDAPSAVDLKRGLVYFVAAKENPTERHIYTVKLDGSDLQPIVDTKSAGYYSISLSAGAGYALLKYEGPDIPWQKVISTPANEEKYEESIEKNPGLADMARKYALPSLHYQTITISGYELQVVERRPANFNPDKKYPVLFHLYGGPGSQTVTKKFKVDFQSYVASNLGYIVVTVDGRGTGFIGRKARCAVRGNLGHYEAIDQIETAKAWGKRSYVDAGRMAIWGWSYGGFMTLKTLEQDAGQTFQYGMAVAPVTDWRFYDSIYTERYMHTPQNNPEGYDRSAISNVTALDQAVRFMIVHGSGDDNVHIQNTLTLLDKLDLGSVKNFDVHVYPDSDHSFYFHNANKMVYQRLSDWLVNAFNGEWVKTRDPIPHKSLARRALGLINILRNG</sequence>
<evidence type="ECO:0000259" key="19">
    <source>
        <dbReference type="Pfam" id="PF00326"/>
    </source>
</evidence>
<dbReference type="PANTHER" id="PTHR11731:SF200">
    <property type="entry name" value="DIPEPTIDYL PEPTIDASE 10, ISOFORM B"/>
    <property type="match status" value="1"/>
</dbReference>
<keyword evidence="15 18" id="KW-0472">Membrane</keyword>
<dbReference type="AlphaFoldDB" id="A0A0J6HYX5"/>
<keyword evidence="7 21" id="KW-0031">Aminopeptidase</keyword>
<evidence type="ECO:0000256" key="14">
    <source>
        <dbReference type="ARBA" id="ARBA00022989"/>
    </source>
</evidence>
<feature type="compositionally biased region" description="Basic and acidic residues" evidence="17">
    <location>
        <begin position="55"/>
        <end position="65"/>
    </location>
</feature>
<evidence type="ECO:0000259" key="20">
    <source>
        <dbReference type="Pfam" id="PF00930"/>
    </source>
</evidence>
<evidence type="ECO:0000256" key="15">
    <source>
        <dbReference type="ARBA" id="ARBA00023136"/>
    </source>
</evidence>
<comment type="catalytic activity">
    <reaction evidence="1">
        <text>Release of an N-terminal dipeptide, Xaa-Yaa-|-Zaa-, from a polypeptide, preferentially when Yaa is Pro, provided Zaa is neither Pro nor hydroxyproline.</text>
        <dbReference type="EC" id="3.4.14.5"/>
    </reaction>
</comment>
<dbReference type="Gene3D" id="2.140.10.30">
    <property type="entry name" value="Dipeptidylpeptidase IV, N-terminal domain"/>
    <property type="match status" value="1"/>
</dbReference>
<evidence type="ECO:0000256" key="3">
    <source>
        <dbReference type="ARBA" id="ARBA00004576"/>
    </source>
</evidence>
<comment type="function">
    <text evidence="2">Type IV dipeptidyl-peptidase which removes N-terminal dipeptides sequentially from polypeptides having unsubstituted N-termini provided that the penultimate residue is proline.</text>
</comment>
<feature type="transmembrane region" description="Helical" evidence="18">
    <location>
        <begin position="91"/>
        <end position="112"/>
    </location>
</feature>
<comment type="similarity">
    <text evidence="4">Belongs to the peptidase S9B family.</text>
</comment>
<dbReference type="Proteomes" id="UP000054567">
    <property type="component" value="Unassembled WGS sequence"/>
</dbReference>
<evidence type="ECO:0000313" key="21">
    <source>
        <dbReference type="EMBL" id="KMM64167.1"/>
    </source>
</evidence>
<dbReference type="SUPFAM" id="SSF53474">
    <property type="entry name" value="alpha/beta-Hydrolases"/>
    <property type="match status" value="1"/>
</dbReference>
<dbReference type="GO" id="GO:0005774">
    <property type="term" value="C:vacuolar membrane"/>
    <property type="evidence" value="ECO:0007669"/>
    <property type="project" value="UniProtKB-SubCell"/>
</dbReference>
<dbReference type="InterPro" id="IPR001375">
    <property type="entry name" value="Peptidase_S9_cat"/>
</dbReference>
<proteinExistence type="inferred from homology"/>
<dbReference type="GO" id="GO:0006508">
    <property type="term" value="P:proteolysis"/>
    <property type="evidence" value="ECO:0007669"/>
    <property type="project" value="UniProtKB-KW"/>
</dbReference>
<keyword evidence="12" id="KW-0720">Serine protease</keyword>
<dbReference type="InterPro" id="IPR029058">
    <property type="entry name" value="AB_hydrolase_fold"/>
</dbReference>
<evidence type="ECO:0000256" key="13">
    <source>
        <dbReference type="ARBA" id="ARBA00022968"/>
    </source>
</evidence>
<evidence type="ECO:0000256" key="2">
    <source>
        <dbReference type="ARBA" id="ARBA00002218"/>
    </source>
</evidence>
<dbReference type="OrthoDB" id="16520at2759"/>
<evidence type="ECO:0000256" key="6">
    <source>
        <dbReference type="ARBA" id="ARBA00014118"/>
    </source>
</evidence>
<reference evidence="21 22" key="1">
    <citation type="submission" date="2007-06" db="EMBL/GenBank/DDBJ databases">
        <title>The Genome Sequence of Coccidioides posadasii RMSCC_3488.</title>
        <authorList>
            <consortium name="Coccidioides Genome Resources Consortium"/>
            <consortium name="The Broad Institute Genome Sequencing Platform"/>
            <person name="Henn M.R."/>
            <person name="Sykes S."/>
            <person name="Young S."/>
            <person name="Jaffe D."/>
            <person name="Berlin A."/>
            <person name="Alvarez P."/>
            <person name="Butler J."/>
            <person name="Gnerre S."/>
            <person name="Grabherr M."/>
            <person name="Mauceli E."/>
            <person name="Brockman W."/>
            <person name="Kodira C."/>
            <person name="Alvarado L."/>
            <person name="Zeng Q."/>
            <person name="Crawford M."/>
            <person name="Antoine C."/>
            <person name="Devon K."/>
            <person name="Galgiani J."/>
            <person name="Orsborn K."/>
            <person name="Lewis M.L."/>
            <person name="Nusbaum C."/>
            <person name="Galagan J."/>
            <person name="Birren B."/>
        </authorList>
    </citation>
    <scope>NUCLEOTIDE SEQUENCE [LARGE SCALE GENOMIC DNA]</scope>
    <source>
        <strain evidence="21 22">RMSCC 3488</strain>
    </source>
</reference>
<gene>
    <name evidence="21" type="ORF">CPAG_00519</name>
</gene>
<evidence type="ECO:0000256" key="4">
    <source>
        <dbReference type="ARBA" id="ARBA00006150"/>
    </source>
</evidence>
<organism evidence="21 22">
    <name type="scientific">Coccidioides posadasii RMSCC 3488</name>
    <dbReference type="NCBI Taxonomy" id="454284"/>
    <lineage>
        <taxon>Eukaryota</taxon>
        <taxon>Fungi</taxon>
        <taxon>Dikarya</taxon>
        <taxon>Ascomycota</taxon>
        <taxon>Pezizomycotina</taxon>
        <taxon>Eurotiomycetes</taxon>
        <taxon>Eurotiomycetidae</taxon>
        <taxon>Onygenales</taxon>
        <taxon>Onygenaceae</taxon>
        <taxon>Coccidioides</taxon>
    </lineage>
</organism>
<evidence type="ECO:0000256" key="17">
    <source>
        <dbReference type="SAM" id="MobiDB-lite"/>
    </source>
</evidence>
<feature type="domain" description="Dipeptidylpeptidase IV N-terminal" evidence="20">
    <location>
        <begin position="228"/>
        <end position="601"/>
    </location>
</feature>
<evidence type="ECO:0000256" key="1">
    <source>
        <dbReference type="ARBA" id="ARBA00001257"/>
    </source>
</evidence>
<keyword evidence="16" id="KW-0325">Glycoprotein</keyword>
<dbReference type="EC" id="3.4.14.5" evidence="5"/>
<feature type="domain" description="Peptidase S9 prolyl oligopeptidase catalytic" evidence="19">
    <location>
        <begin position="685"/>
        <end position="889"/>
    </location>
</feature>
<feature type="region of interest" description="Disordered" evidence="17">
    <location>
        <begin position="1"/>
        <end position="78"/>
    </location>
</feature>
<keyword evidence="14 18" id="KW-1133">Transmembrane helix</keyword>